<evidence type="ECO:0000313" key="2">
    <source>
        <dbReference type="EMBL" id="CAK9056552.1"/>
    </source>
</evidence>
<proteinExistence type="predicted"/>
<evidence type="ECO:0000256" key="1">
    <source>
        <dbReference type="SAM" id="MobiDB-lite"/>
    </source>
</evidence>
<accession>A0ABP0N0X8</accession>
<reference evidence="2 3" key="1">
    <citation type="submission" date="2024-02" db="EMBL/GenBank/DDBJ databases">
        <authorList>
            <person name="Chen Y."/>
            <person name="Shah S."/>
            <person name="Dougan E. K."/>
            <person name="Thang M."/>
            <person name="Chan C."/>
        </authorList>
    </citation>
    <scope>NUCLEOTIDE SEQUENCE [LARGE SCALE GENOMIC DNA]</scope>
</reference>
<keyword evidence="3" id="KW-1185">Reference proteome</keyword>
<feature type="region of interest" description="Disordered" evidence="1">
    <location>
        <begin position="637"/>
        <end position="674"/>
    </location>
</feature>
<gene>
    <name evidence="2" type="ORF">CCMP2556_LOCUS28005</name>
</gene>
<feature type="compositionally biased region" description="Low complexity" evidence="1">
    <location>
        <begin position="652"/>
        <end position="667"/>
    </location>
</feature>
<dbReference type="Proteomes" id="UP001642484">
    <property type="component" value="Unassembled WGS sequence"/>
</dbReference>
<protein>
    <submittedName>
        <fullName evidence="2">Uncharacterized protein</fullName>
    </submittedName>
</protein>
<feature type="compositionally biased region" description="Basic residues" evidence="1">
    <location>
        <begin position="642"/>
        <end position="651"/>
    </location>
</feature>
<organism evidence="2 3">
    <name type="scientific">Durusdinium trenchii</name>
    <dbReference type="NCBI Taxonomy" id="1381693"/>
    <lineage>
        <taxon>Eukaryota</taxon>
        <taxon>Sar</taxon>
        <taxon>Alveolata</taxon>
        <taxon>Dinophyceae</taxon>
        <taxon>Suessiales</taxon>
        <taxon>Symbiodiniaceae</taxon>
        <taxon>Durusdinium</taxon>
    </lineage>
</organism>
<comment type="caution">
    <text evidence="2">The sequence shown here is derived from an EMBL/GenBank/DDBJ whole genome shotgun (WGS) entry which is preliminary data.</text>
</comment>
<sequence length="674" mass="74176">AAAKTELGAAIAKAEDGALVSGVNGIFAVLKKHGLLREVVIEPDYVGVHHMNRDGFGISVQDAHDLMSHILEIGWASEQCAPVACEVPPAEAEHAFDFNCRLAALSGSMLPAIQKHNLKFLSLSGSHTNAGLRAIRHGCLSRCDNLTQDGKMSLQRIATRDPIFGEVCRTGLRWRVIAHEAMTAFPSMALLVQAALNTSGQLARGEHELQILQRILNAVNQAQNLDGDQYLHLRHAMLLAAYTGPEKLLSPADARKLHSKDLKAQMLASNNLIFEVNLDAFLKGEWRAAKPPAETQELEGFQNHTAQHCHEGLVKVTVGVLVEKLTFLEGSHISVYDGLKVMLKPSKNIVTTKSFAPKKLVLVPTTLKVEVREDPPAGYVSVGRVGTDMSFCLGPMFVLPTDGKTGFVSPFWLVRQTHKSDEANVELSTVIDPTDKNSKMSIPVLVNPHAIPEGTVLMRYVAKPPVETEELVPLASKRYNDKKWKWTEPDIITKNGLHYIKISKWDRNFVRFATGRPLDLRDYRSSGANAKVLDDIVTKRNSASKQAIEQELALLADDANEDQAQKLKRKVRPEDGDLLTTPFVSVDLPEFEHEGKLYGPLFPKILWAITGASFYIEAIEQNLLYIKHAVMLGLETGDLGSPKKRGRKPKAKSSPMKSSSKGSPMKASPKKLKP</sequence>
<feature type="non-terminal residue" evidence="2">
    <location>
        <position position="1"/>
    </location>
</feature>
<name>A0ABP0N0X8_9DINO</name>
<dbReference type="EMBL" id="CAXAMN010020768">
    <property type="protein sequence ID" value="CAK9056552.1"/>
    <property type="molecule type" value="Genomic_DNA"/>
</dbReference>
<evidence type="ECO:0000313" key="3">
    <source>
        <dbReference type="Proteomes" id="UP001642484"/>
    </source>
</evidence>